<keyword evidence="4" id="KW-0233">DNA recombination</keyword>
<organism evidence="7 8">
    <name type="scientific">Teichococcus rhizosphaerae</name>
    <dbReference type="NCBI Taxonomy" id="1335062"/>
    <lineage>
        <taxon>Bacteria</taxon>
        <taxon>Pseudomonadati</taxon>
        <taxon>Pseudomonadota</taxon>
        <taxon>Alphaproteobacteria</taxon>
        <taxon>Acetobacterales</taxon>
        <taxon>Roseomonadaceae</taxon>
        <taxon>Roseomonas</taxon>
    </lineage>
</organism>
<dbReference type="GO" id="GO:0003677">
    <property type="term" value="F:DNA binding"/>
    <property type="evidence" value="ECO:0007669"/>
    <property type="project" value="UniProtKB-KW"/>
</dbReference>
<evidence type="ECO:0000313" key="7">
    <source>
        <dbReference type="EMBL" id="PHK93308.1"/>
    </source>
</evidence>
<protein>
    <submittedName>
        <fullName evidence="7">Integrase</fullName>
    </submittedName>
</protein>
<proteinExistence type="inferred from homology"/>
<dbReference type="Pfam" id="PF13356">
    <property type="entry name" value="Arm-DNA-bind_3"/>
    <property type="match status" value="1"/>
</dbReference>
<feature type="domain" description="Tyr recombinase" evidence="6">
    <location>
        <begin position="222"/>
        <end position="397"/>
    </location>
</feature>
<sequence length="460" mass="50684">MGKLSKRTVDQAMPRDADYFIWDDELPGFGLRVFTSGRRSYVVQYRAKGRTRRFTIGVHGVWTPETARREARVLLGRIAQGDNPAEQRELDHRAITVKELCERYMADAKAGLILGKKQRPKKASTIYTDEGRIKRHIVPLLGTRRVKDLTSADVTQFMRDIASGKTKADVKTRRRGRAIVRGGMGTGRRTVGFLGALLTYAREAGIIDSNPAHGIRKAADQKRTRRLSEDEYRLLGKLLAKALADDQLRTSAKITRLLALTGCRRGEILNLTWSEVDTANSCLRLHDTKEGASVRPIGLPAVDMLEADRPREAVGPVFRGFLDGKPLIGYPKHWDKIFAKTPLADVTPHVLRHSFASIANDLGFTESTVAALLRHAQGSVTSRYIHAVDTSLIMAADTVAGYIQALLEGAQFQRPGYALDRASRAMALSRHLGNPLLPPESHLAGASAPDQTPGPHGLTP</sequence>
<name>A0A2C6ZZS5_9PROT</name>
<evidence type="ECO:0000256" key="5">
    <source>
        <dbReference type="SAM" id="MobiDB-lite"/>
    </source>
</evidence>
<reference evidence="7 8" key="1">
    <citation type="submission" date="2017-10" db="EMBL/GenBank/DDBJ databases">
        <authorList>
            <person name="Banno H."/>
            <person name="Chua N.-H."/>
        </authorList>
    </citation>
    <scope>NUCLEOTIDE SEQUENCE [LARGE SCALE GENOMIC DNA]</scope>
    <source>
        <strain evidence="7 8">YW11</strain>
    </source>
</reference>
<dbReference type="Gene3D" id="1.10.443.10">
    <property type="entry name" value="Intergrase catalytic core"/>
    <property type="match status" value="1"/>
</dbReference>
<evidence type="ECO:0000259" key="6">
    <source>
        <dbReference type="PROSITE" id="PS51898"/>
    </source>
</evidence>
<dbReference type="InterPro" id="IPR002104">
    <property type="entry name" value="Integrase_catalytic"/>
</dbReference>
<dbReference type="PANTHER" id="PTHR30629:SF2">
    <property type="entry name" value="PROPHAGE INTEGRASE INTS-RELATED"/>
    <property type="match status" value="1"/>
</dbReference>
<dbReference type="InterPro" id="IPR013762">
    <property type="entry name" value="Integrase-like_cat_sf"/>
</dbReference>
<dbReference type="InterPro" id="IPR010998">
    <property type="entry name" value="Integrase_recombinase_N"/>
</dbReference>
<dbReference type="GO" id="GO:0006310">
    <property type="term" value="P:DNA recombination"/>
    <property type="evidence" value="ECO:0007669"/>
    <property type="project" value="UniProtKB-KW"/>
</dbReference>
<gene>
    <name evidence="7" type="ORF">CR162_19190</name>
</gene>
<dbReference type="CDD" id="cd00796">
    <property type="entry name" value="INT_Rci_Hp1_C"/>
    <property type="match status" value="1"/>
</dbReference>
<dbReference type="Pfam" id="PF00589">
    <property type="entry name" value="Phage_integrase"/>
    <property type="match status" value="1"/>
</dbReference>
<dbReference type="PROSITE" id="PS51898">
    <property type="entry name" value="TYR_RECOMBINASE"/>
    <property type="match status" value="1"/>
</dbReference>
<dbReference type="GO" id="GO:0015074">
    <property type="term" value="P:DNA integration"/>
    <property type="evidence" value="ECO:0007669"/>
    <property type="project" value="UniProtKB-KW"/>
</dbReference>
<dbReference type="InterPro" id="IPR011010">
    <property type="entry name" value="DNA_brk_join_enz"/>
</dbReference>
<dbReference type="InterPro" id="IPR004107">
    <property type="entry name" value="Integrase_SAM-like_N"/>
</dbReference>
<dbReference type="Gene3D" id="3.30.160.390">
    <property type="entry name" value="Integrase, DNA-binding domain"/>
    <property type="match status" value="1"/>
</dbReference>
<keyword evidence="3" id="KW-0238">DNA-binding</keyword>
<dbReference type="Gene3D" id="1.10.150.130">
    <property type="match status" value="1"/>
</dbReference>
<comment type="caution">
    <text evidence="7">The sequence shown here is derived from an EMBL/GenBank/DDBJ whole genome shotgun (WGS) entry which is preliminary data.</text>
</comment>
<dbReference type="InterPro" id="IPR025166">
    <property type="entry name" value="Integrase_DNA_bind_dom"/>
</dbReference>
<dbReference type="InterPro" id="IPR050808">
    <property type="entry name" value="Phage_Integrase"/>
</dbReference>
<evidence type="ECO:0000256" key="4">
    <source>
        <dbReference type="ARBA" id="ARBA00023172"/>
    </source>
</evidence>
<dbReference type="PANTHER" id="PTHR30629">
    <property type="entry name" value="PROPHAGE INTEGRASE"/>
    <property type="match status" value="1"/>
</dbReference>
<dbReference type="Proteomes" id="UP000223527">
    <property type="component" value="Unassembled WGS sequence"/>
</dbReference>
<evidence type="ECO:0000256" key="2">
    <source>
        <dbReference type="ARBA" id="ARBA00022908"/>
    </source>
</evidence>
<evidence type="ECO:0000256" key="3">
    <source>
        <dbReference type="ARBA" id="ARBA00023125"/>
    </source>
</evidence>
<dbReference type="AlphaFoldDB" id="A0A2C6ZZS5"/>
<keyword evidence="8" id="KW-1185">Reference proteome</keyword>
<dbReference type="EMBL" id="PDNU01000052">
    <property type="protein sequence ID" value="PHK93308.1"/>
    <property type="molecule type" value="Genomic_DNA"/>
</dbReference>
<evidence type="ECO:0000313" key="8">
    <source>
        <dbReference type="Proteomes" id="UP000223527"/>
    </source>
</evidence>
<dbReference type="RefSeq" id="WP_099097131.1">
    <property type="nucleotide sequence ID" value="NZ_PDNU01000052.1"/>
</dbReference>
<dbReference type="Pfam" id="PF14659">
    <property type="entry name" value="Phage_int_SAM_3"/>
    <property type="match status" value="1"/>
</dbReference>
<accession>A0A2C6ZZS5</accession>
<dbReference type="OrthoDB" id="7298605at2"/>
<keyword evidence="2" id="KW-0229">DNA integration</keyword>
<feature type="region of interest" description="Disordered" evidence="5">
    <location>
        <begin position="438"/>
        <end position="460"/>
    </location>
</feature>
<comment type="similarity">
    <text evidence="1">Belongs to the 'phage' integrase family.</text>
</comment>
<evidence type="ECO:0000256" key="1">
    <source>
        <dbReference type="ARBA" id="ARBA00008857"/>
    </source>
</evidence>
<dbReference type="InterPro" id="IPR038488">
    <property type="entry name" value="Integrase_DNA-bd_sf"/>
</dbReference>
<dbReference type="SUPFAM" id="SSF56349">
    <property type="entry name" value="DNA breaking-rejoining enzymes"/>
    <property type="match status" value="1"/>
</dbReference>